<name>A0A7X4GF61_9SPHN</name>
<gene>
    <name evidence="2" type="ORF">GR702_06760</name>
</gene>
<evidence type="ECO:0000313" key="3">
    <source>
        <dbReference type="Proteomes" id="UP000465810"/>
    </source>
</evidence>
<keyword evidence="1" id="KW-0732">Signal</keyword>
<evidence type="ECO:0008006" key="4">
    <source>
        <dbReference type="Google" id="ProtNLM"/>
    </source>
</evidence>
<keyword evidence="3" id="KW-1185">Reference proteome</keyword>
<sequence>MNRAFLLVAAFAALPQIAAAQQTPVIADTPAAAKAMADPDVITVRNVTRSELTPGLAIVEEGGETLGTVARLAGNDVILSAASKGREVEYRVPITQIFAYQQDGVDRYASRTPRSALRAEAGPAVAVNGAQ</sequence>
<reference evidence="2 3" key="1">
    <citation type="submission" date="2019-12" db="EMBL/GenBank/DDBJ databases">
        <authorList>
            <person name="Feng G."/>
            <person name="Zhu H."/>
        </authorList>
    </citation>
    <scope>NUCLEOTIDE SEQUENCE [LARGE SCALE GENOMIC DNA]</scope>
    <source>
        <strain evidence="2 3">FGD1</strain>
    </source>
</reference>
<evidence type="ECO:0000256" key="1">
    <source>
        <dbReference type="SAM" id="SignalP"/>
    </source>
</evidence>
<dbReference type="RefSeq" id="WP_160985218.1">
    <property type="nucleotide sequence ID" value="NZ_WVTD01000004.1"/>
</dbReference>
<comment type="caution">
    <text evidence="2">The sequence shown here is derived from an EMBL/GenBank/DDBJ whole genome shotgun (WGS) entry which is preliminary data.</text>
</comment>
<dbReference type="AlphaFoldDB" id="A0A7X4GF61"/>
<dbReference type="EMBL" id="WVTD01000004">
    <property type="protein sequence ID" value="MYL97473.1"/>
    <property type="molecule type" value="Genomic_DNA"/>
</dbReference>
<proteinExistence type="predicted"/>
<dbReference type="Proteomes" id="UP000465810">
    <property type="component" value="Unassembled WGS sequence"/>
</dbReference>
<protein>
    <recommendedName>
        <fullName evidence="4">PRC-barrel domain-containing protein</fullName>
    </recommendedName>
</protein>
<feature type="chain" id="PRO_5030653390" description="PRC-barrel domain-containing protein" evidence="1">
    <location>
        <begin position="21"/>
        <end position="131"/>
    </location>
</feature>
<evidence type="ECO:0000313" key="2">
    <source>
        <dbReference type="EMBL" id="MYL97473.1"/>
    </source>
</evidence>
<accession>A0A7X4GF61</accession>
<organism evidence="2 3">
    <name type="scientific">Novosphingobium silvae</name>
    <dbReference type="NCBI Taxonomy" id="2692619"/>
    <lineage>
        <taxon>Bacteria</taxon>
        <taxon>Pseudomonadati</taxon>
        <taxon>Pseudomonadota</taxon>
        <taxon>Alphaproteobacteria</taxon>
        <taxon>Sphingomonadales</taxon>
        <taxon>Sphingomonadaceae</taxon>
        <taxon>Novosphingobium</taxon>
    </lineage>
</organism>
<feature type="signal peptide" evidence="1">
    <location>
        <begin position="1"/>
        <end position="20"/>
    </location>
</feature>